<sequence>MDEDIHTDQDSGYGGSRNPSHGSNSEGQSGRGDGLTMSCSRPRPRPRPRPQPTTPNDAEMQRAPIRPIAKPIDEQTARRASDVIEQISGLLAECMLKSKKRKYLSRSKRQLPAISIRAIMLGTTIEDAKASLVIFCSDEDGAHDTIRKFLRKSFVKDLYQPNDSAMSSFDVHIFGASPSTRSSVEVGIPSSENLTYTHCGMPISITTQGFRKESAMATMGGVLQFDAPRWIHSSYRVYGLTVAHAIYPQTNSDGDDDDHFSMSDNDSDDSDDSSLNSSSESDASYPASPLQVDWGVSIEANQKARPAFPHPSLSGSVFAQPIAYSSLSNTGSFRDWALFKFPTWEVPLKPNMLVTEGKPPALLKIPSSLLDIPISRSVYIKTGFSGMKEATISAGLSQILLQPGTEFVRAYTVELSKSTDIGPGDSGSWVVDAATLEVYGHLVATDMLSCSYVIPLVDILEDIRLQVEQVSIDFPSIQPPDSQMKGRRVVLNDEHVAGHSQLFHSYKSQSDDKDSNVLNWSTYVLDIPFSDEPLKLDD</sequence>
<name>W9NX19_FUSOX</name>
<organism evidence="2">
    <name type="scientific">Fusarium oxysporum f. sp. pisi HDV247</name>
    <dbReference type="NCBI Taxonomy" id="1080344"/>
    <lineage>
        <taxon>Eukaryota</taxon>
        <taxon>Fungi</taxon>
        <taxon>Dikarya</taxon>
        <taxon>Ascomycota</taxon>
        <taxon>Pezizomycotina</taxon>
        <taxon>Sordariomycetes</taxon>
        <taxon>Hypocreomycetidae</taxon>
        <taxon>Hypocreales</taxon>
        <taxon>Nectriaceae</taxon>
        <taxon>Fusarium</taxon>
        <taxon>Fusarium oxysporum species complex</taxon>
    </lineage>
</organism>
<evidence type="ECO:0000313" key="2">
    <source>
        <dbReference type="EMBL" id="EXA32310.1"/>
    </source>
</evidence>
<reference evidence="2" key="1">
    <citation type="submission" date="2011-10" db="EMBL/GenBank/DDBJ databases">
        <title>The Genome Sequence of Fusarium oxysporum HDV247.</title>
        <authorList>
            <consortium name="The Broad Institute Genome Sequencing Platform"/>
            <person name="Ma L.-J."/>
            <person name="Gale L.R."/>
            <person name="Schwartz D.C."/>
            <person name="Zhou S."/>
            <person name="Corby-Kistler H."/>
            <person name="Young S.K."/>
            <person name="Zeng Q."/>
            <person name="Gargeya S."/>
            <person name="Fitzgerald M."/>
            <person name="Haas B."/>
            <person name="Abouelleil A."/>
            <person name="Alvarado L."/>
            <person name="Arachchi H.M."/>
            <person name="Berlin A."/>
            <person name="Brown A."/>
            <person name="Chapman S.B."/>
            <person name="Chen Z."/>
            <person name="Dunbar C."/>
            <person name="Freedman E."/>
            <person name="Gearin G."/>
            <person name="Goldberg J."/>
            <person name="Griggs A."/>
            <person name="Gujja S."/>
            <person name="Heiman D."/>
            <person name="Howarth C."/>
            <person name="Larson L."/>
            <person name="Lui A."/>
            <person name="MacDonald P.J.P."/>
            <person name="Montmayeur A."/>
            <person name="Murphy C."/>
            <person name="Neiman D."/>
            <person name="Pearson M."/>
            <person name="Priest M."/>
            <person name="Roberts A."/>
            <person name="Saif S."/>
            <person name="Shea T."/>
            <person name="Shenoy N."/>
            <person name="Sisk P."/>
            <person name="Stolte C."/>
            <person name="Sykes S."/>
            <person name="Wortman J."/>
            <person name="Nusbaum C."/>
            <person name="Birren B."/>
        </authorList>
    </citation>
    <scope>NUCLEOTIDE SEQUENCE [LARGE SCALE GENOMIC DNA]</scope>
    <source>
        <strain evidence="2">HDV247</strain>
    </source>
</reference>
<reference evidence="2" key="2">
    <citation type="submission" date="2012-05" db="EMBL/GenBank/DDBJ databases">
        <title>Annotation of the Genome Sequence of Fusarium oxysporum HDV247.</title>
        <authorList>
            <consortium name="The Broad Institute Genomics Platform"/>
            <person name="Ma L.-J."/>
            <person name="Corby-Kistler H."/>
            <person name="Broz K."/>
            <person name="Gale L.R."/>
            <person name="Jonkers W."/>
            <person name="O'Donnell K."/>
            <person name="Ploetz R."/>
            <person name="Steinberg C."/>
            <person name="Schwartz D.C."/>
            <person name="VanEtten H."/>
            <person name="Zhou S."/>
            <person name="Young S.K."/>
            <person name="Zeng Q."/>
            <person name="Gargeya S."/>
            <person name="Fitzgerald M."/>
            <person name="Abouelleil A."/>
            <person name="Alvarado L."/>
            <person name="Chapman S.B."/>
            <person name="Gainer-Dewar J."/>
            <person name="Goldberg J."/>
            <person name="Griggs A."/>
            <person name="Gujja S."/>
            <person name="Hansen M."/>
            <person name="Howarth C."/>
            <person name="Imamovic A."/>
            <person name="Ireland A."/>
            <person name="Larimer J."/>
            <person name="McCowan C."/>
            <person name="Murphy C."/>
            <person name="Pearson M."/>
            <person name="Poon T.W."/>
            <person name="Priest M."/>
            <person name="Roberts A."/>
            <person name="Saif S."/>
            <person name="Shea T."/>
            <person name="Sykes S."/>
            <person name="Wortman J."/>
            <person name="Nusbaum C."/>
            <person name="Birren B."/>
        </authorList>
    </citation>
    <scope>NUCLEOTIDE SEQUENCE</scope>
    <source>
        <strain evidence="2">HDV247</strain>
    </source>
</reference>
<feature type="region of interest" description="Disordered" evidence="1">
    <location>
        <begin position="251"/>
        <end position="288"/>
    </location>
</feature>
<protein>
    <submittedName>
        <fullName evidence="2">Uncharacterized protein</fullName>
    </submittedName>
</protein>
<feature type="compositionally biased region" description="Low complexity" evidence="1">
    <location>
        <begin position="273"/>
        <end position="288"/>
    </location>
</feature>
<evidence type="ECO:0000256" key="1">
    <source>
        <dbReference type="SAM" id="MobiDB-lite"/>
    </source>
</evidence>
<dbReference type="AlphaFoldDB" id="W9NX19"/>
<proteinExistence type="predicted"/>
<dbReference type="OrthoDB" id="5865767at2759"/>
<accession>W9NX19</accession>
<feature type="region of interest" description="Disordered" evidence="1">
    <location>
        <begin position="1"/>
        <end position="77"/>
    </location>
</feature>
<feature type="compositionally biased region" description="Polar residues" evidence="1">
    <location>
        <begin position="17"/>
        <end position="28"/>
    </location>
</feature>
<dbReference type="HOGENOM" id="CLU_038490_0_0_1"/>
<dbReference type="Proteomes" id="UP000030751">
    <property type="component" value="Unassembled WGS sequence"/>
</dbReference>
<gene>
    <name evidence="2" type="ORF">FOVG_16485</name>
</gene>
<dbReference type="EMBL" id="JH650997">
    <property type="protein sequence ID" value="EXA32310.1"/>
    <property type="molecule type" value="Genomic_DNA"/>
</dbReference>